<evidence type="ECO:0000256" key="1">
    <source>
        <dbReference type="ARBA" id="ARBA00004743"/>
    </source>
</evidence>
<dbReference type="InterPro" id="IPR013785">
    <property type="entry name" value="Aldolase_TIM"/>
</dbReference>
<accession>A0A1F4T4A7</accession>
<reference evidence="11 12" key="1">
    <citation type="journal article" date="2016" name="Nat. Commun.">
        <title>Thousands of microbial genomes shed light on interconnected biogeochemical processes in an aquifer system.</title>
        <authorList>
            <person name="Anantharaman K."/>
            <person name="Brown C.T."/>
            <person name="Hug L.A."/>
            <person name="Sharon I."/>
            <person name="Castelle C.J."/>
            <person name="Probst A.J."/>
            <person name="Thomas B.C."/>
            <person name="Singh A."/>
            <person name="Wilkins M.J."/>
            <person name="Karaoz U."/>
            <person name="Brodie E.L."/>
            <person name="Williams K.H."/>
            <person name="Hubbard S.S."/>
            <person name="Banfield J.F."/>
        </authorList>
    </citation>
    <scope>NUCLEOTIDE SEQUENCE [LARGE SCALE GENOMIC DNA]</scope>
</reference>
<dbReference type="InterPro" id="IPR013709">
    <property type="entry name" value="2-isopropylmalate_synth_dimer"/>
</dbReference>
<evidence type="ECO:0000256" key="3">
    <source>
        <dbReference type="ARBA" id="ARBA00022605"/>
    </source>
</evidence>
<dbReference type="SUPFAM" id="SSF110921">
    <property type="entry name" value="2-isopropylmalate synthase LeuA, allosteric (dimerisation) domain"/>
    <property type="match status" value="1"/>
</dbReference>
<keyword evidence="3" id="KW-0028">Amino-acid biosynthesis</keyword>
<comment type="pathway">
    <text evidence="1">Amino-acid biosynthesis; L-isoleucine biosynthesis; 2-oxobutanoate from pyruvate: step 1/3.</text>
</comment>
<evidence type="ECO:0000256" key="5">
    <source>
        <dbReference type="ARBA" id="ARBA00022679"/>
    </source>
</evidence>
<keyword evidence="4" id="KW-0412">Isoleucine biosynthesis</keyword>
<dbReference type="PANTHER" id="PTHR43538:SF1">
    <property type="entry name" value="(R)-CITRAMALATE SYNTHASE"/>
    <property type="match status" value="1"/>
</dbReference>
<dbReference type="CDD" id="cd07941">
    <property type="entry name" value="DRE_TIM_LeuA3"/>
    <property type="match status" value="1"/>
</dbReference>
<evidence type="ECO:0000256" key="7">
    <source>
        <dbReference type="ARBA" id="ARBA00048263"/>
    </source>
</evidence>
<dbReference type="SUPFAM" id="SSF51569">
    <property type="entry name" value="Aldolase"/>
    <property type="match status" value="1"/>
</dbReference>
<dbReference type="EMBL" id="MEUG01000001">
    <property type="protein sequence ID" value="OGC27518.1"/>
    <property type="molecule type" value="Genomic_DNA"/>
</dbReference>
<gene>
    <name evidence="11" type="ORF">A3K49_00625</name>
</gene>
<evidence type="ECO:0000259" key="10">
    <source>
        <dbReference type="PROSITE" id="PS50991"/>
    </source>
</evidence>
<keyword evidence="6" id="KW-0100">Branched-chain amino acid biosynthesis</keyword>
<dbReference type="InterPro" id="IPR036230">
    <property type="entry name" value="LeuA_allosteric_dom_sf"/>
</dbReference>
<organism evidence="11 12">
    <name type="scientific">candidate division WOR-1 bacterium RIFOXYC12_FULL_54_18</name>
    <dbReference type="NCBI Taxonomy" id="1802584"/>
    <lineage>
        <taxon>Bacteria</taxon>
        <taxon>Bacillati</taxon>
        <taxon>Saganbacteria</taxon>
    </lineage>
</organism>
<dbReference type="GO" id="GO:0009097">
    <property type="term" value="P:isoleucine biosynthetic process"/>
    <property type="evidence" value="ECO:0007669"/>
    <property type="project" value="UniProtKB-UniRule"/>
</dbReference>
<dbReference type="PANTHER" id="PTHR43538">
    <property type="entry name" value="ALPHA-IPM SYNTHASE/HOMOCITRATE SYNTHASE"/>
    <property type="match status" value="1"/>
</dbReference>
<dbReference type="EC" id="2.3.3.21" evidence="8"/>
<evidence type="ECO:0000256" key="9">
    <source>
        <dbReference type="RuleBase" id="RU003523"/>
    </source>
</evidence>
<dbReference type="AlphaFoldDB" id="A0A1F4T4A7"/>
<sequence length="519" mass="57343">MLVKLFDTTLRDGAQTEGISFSLEDKLKITKLLDELGVHYIEGGWPGSNPKDIEYFKAVREIKLKQAKIVAFSSTRRANIKVEDDQNIKTLLAAETPVVSIFGKAWDFHVTDALKTTLEENLAMIKETIAYAKKAGKEVVFDAEHFFDGYRANKEYALKVLKTAEEAGADLLCLCDTNGGTLAFQGERILNEIKSKLSIPFGIHAHNDSECAVSLSGMAVYCGATHVQGTMNGLGERCGNANLCSIIPMLKLKIGADCVSDDQLKRLTEISRHIAEIANLPQSPHQPYVGRSAFSHKGGIHVSAVVKHPGTYEHVKPELVGNERRITVSELSGVSNLLVKAQEYKVDLKKDSPEVKKLITMLKELEHAGYSFEEGESSFELLVKRTIGAFKPFFVLESFKIETDKEKEKGAIVTAYIKLEVKGKQYDAKGVGDGPVNALDDALRKVLENIYPEIKTVKLTDYKVRVLNSQAGTAARVRVLIESADEKDVWNTVGVSTNVIEASWLALADSFEYKLMKAR</sequence>
<dbReference type="Pfam" id="PF22617">
    <property type="entry name" value="HCS_D2"/>
    <property type="match status" value="1"/>
</dbReference>
<evidence type="ECO:0000256" key="4">
    <source>
        <dbReference type="ARBA" id="ARBA00022624"/>
    </source>
</evidence>
<evidence type="ECO:0000256" key="8">
    <source>
        <dbReference type="NCBIfam" id="TIGR00977"/>
    </source>
</evidence>
<dbReference type="Gene3D" id="1.10.238.260">
    <property type="match status" value="1"/>
</dbReference>
<name>A0A1F4T4A7_UNCSA</name>
<dbReference type="InterPro" id="IPR000891">
    <property type="entry name" value="PYR_CT"/>
</dbReference>
<keyword evidence="5 9" id="KW-0808">Transferase</keyword>
<dbReference type="GO" id="GO:0043714">
    <property type="term" value="F:(R)-citramalate synthase activity"/>
    <property type="evidence" value="ECO:0007669"/>
    <property type="project" value="UniProtKB-UniRule"/>
</dbReference>
<evidence type="ECO:0000256" key="6">
    <source>
        <dbReference type="ARBA" id="ARBA00023304"/>
    </source>
</evidence>
<dbReference type="Pfam" id="PF08502">
    <property type="entry name" value="LeuA_dimer"/>
    <property type="match status" value="1"/>
</dbReference>
<dbReference type="Proteomes" id="UP000178602">
    <property type="component" value="Unassembled WGS sequence"/>
</dbReference>
<proteinExistence type="inferred from homology"/>
<dbReference type="GO" id="GO:0003852">
    <property type="term" value="F:2-isopropylmalate synthase activity"/>
    <property type="evidence" value="ECO:0007669"/>
    <property type="project" value="InterPro"/>
</dbReference>
<evidence type="ECO:0000313" key="11">
    <source>
        <dbReference type="EMBL" id="OGC27518.1"/>
    </source>
</evidence>
<dbReference type="Gene3D" id="3.20.20.70">
    <property type="entry name" value="Aldolase class I"/>
    <property type="match status" value="1"/>
</dbReference>
<comment type="caution">
    <text evidence="11">The sequence shown here is derived from an EMBL/GenBank/DDBJ whole genome shotgun (WGS) entry which is preliminary data.</text>
</comment>
<evidence type="ECO:0000256" key="2">
    <source>
        <dbReference type="ARBA" id="ARBA00006154"/>
    </source>
</evidence>
<dbReference type="PROSITE" id="PS50991">
    <property type="entry name" value="PYR_CT"/>
    <property type="match status" value="1"/>
</dbReference>
<comment type="similarity">
    <text evidence="2 9">Belongs to the alpha-IPM synthase/homocitrate synthase family.</text>
</comment>
<dbReference type="UniPathway" id="UPA00047">
    <property type="reaction ID" value="UER00066"/>
</dbReference>
<evidence type="ECO:0000313" key="12">
    <source>
        <dbReference type="Proteomes" id="UP000178602"/>
    </source>
</evidence>
<dbReference type="SMART" id="SM00917">
    <property type="entry name" value="LeuA_dimer"/>
    <property type="match status" value="1"/>
</dbReference>
<dbReference type="InterPro" id="IPR002034">
    <property type="entry name" value="AIPM/Hcit_synth_CS"/>
</dbReference>
<protein>
    <recommendedName>
        <fullName evidence="8">Citramalate synthase</fullName>
        <ecNumber evidence="8">2.3.3.21</ecNumber>
    </recommendedName>
</protein>
<comment type="catalytic activity">
    <reaction evidence="7">
        <text>pyruvate + acetyl-CoA + H2O = (3R)-citramalate + CoA + H(+)</text>
        <dbReference type="Rhea" id="RHEA:19045"/>
        <dbReference type="ChEBI" id="CHEBI:15361"/>
        <dbReference type="ChEBI" id="CHEBI:15377"/>
        <dbReference type="ChEBI" id="CHEBI:15378"/>
        <dbReference type="ChEBI" id="CHEBI:30934"/>
        <dbReference type="ChEBI" id="CHEBI:57287"/>
        <dbReference type="ChEBI" id="CHEBI:57288"/>
        <dbReference type="EC" id="2.3.3.21"/>
    </reaction>
</comment>
<dbReference type="Pfam" id="PF00682">
    <property type="entry name" value="HMGL-like"/>
    <property type="match status" value="1"/>
</dbReference>
<dbReference type="InterPro" id="IPR005675">
    <property type="entry name" value="Citramal_synthase"/>
</dbReference>
<dbReference type="GO" id="GO:0009098">
    <property type="term" value="P:L-leucine biosynthetic process"/>
    <property type="evidence" value="ECO:0007669"/>
    <property type="project" value="InterPro"/>
</dbReference>
<dbReference type="InterPro" id="IPR054691">
    <property type="entry name" value="LeuA/HCS_post-cat"/>
</dbReference>
<dbReference type="PROSITE" id="PS00815">
    <property type="entry name" value="AIPM_HOMOCIT_SYNTH_1"/>
    <property type="match status" value="1"/>
</dbReference>
<dbReference type="NCBIfam" id="TIGR00977">
    <property type="entry name" value="citramal_synth"/>
    <property type="match status" value="1"/>
</dbReference>
<dbReference type="Gene3D" id="3.30.160.270">
    <property type="match status" value="1"/>
</dbReference>
<feature type="domain" description="Pyruvate carboxyltransferase" evidence="10">
    <location>
        <begin position="3"/>
        <end position="265"/>
    </location>
</feature>